<organism evidence="1 2">
    <name type="scientific">Bartonella acomydis</name>
    <dbReference type="NCBI Taxonomy" id="686234"/>
    <lineage>
        <taxon>Bacteria</taxon>
        <taxon>Pseudomonadati</taxon>
        <taxon>Pseudomonadota</taxon>
        <taxon>Alphaproteobacteria</taxon>
        <taxon>Hyphomicrobiales</taxon>
        <taxon>Bartonellaceae</taxon>
        <taxon>Bartonella</taxon>
    </lineage>
</organism>
<keyword evidence="2" id="KW-1185">Reference proteome</keyword>
<dbReference type="Proteomes" id="UP001501525">
    <property type="component" value="Unassembled WGS sequence"/>
</dbReference>
<dbReference type="EMBL" id="BAABIY010000014">
    <property type="protein sequence ID" value="GAA5097853.1"/>
    <property type="molecule type" value="Genomic_DNA"/>
</dbReference>
<gene>
    <name evidence="1" type="ORF">GCM10023260_08080</name>
</gene>
<protein>
    <submittedName>
        <fullName evidence="1">Uncharacterized protein</fullName>
    </submittedName>
</protein>
<sequence length="44" mass="5258">MAERLIRKFEDHFRPYLVGVEITTARQQLAMHAEVHWFASDPLF</sequence>
<comment type="caution">
    <text evidence="1">The sequence shown here is derived from an EMBL/GenBank/DDBJ whole genome shotgun (WGS) entry which is preliminary data.</text>
</comment>
<reference evidence="2" key="1">
    <citation type="journal article" date="2019" name="Int. J. Syst. Evol. Microbiol.">
        <title>The Global Catalogue of Microorganisms (GCM) 10K type strain sequencing project: providing services to taxonomists for standard genome sequencing and annotation.</title>
        <authorList>
            <consortium name="The Broad Institute Genomics Platform"/>
            <consortium name="The Broad Institute Genome Sequencing Center for Infectious Disease"/>
            <person name="Wu L."/>
            <person name="Ma J."/>
        </authorList>
    </citation>
    <scope>NUCLEOTIDE SEQUENCE [LARGE SCALE GENOMIC DNA]</scope>
    <source>
        <strain evidence="2">JCM 17706</strain>
    </source>
</reference>
<name>A0ABP9MJV4_9HYPH</name>
<accession>A0ABP9MJV4</accession>
<evidence type="ECO:0000313" key="1">
    <source>
        <dbReference type="EMBL" id="GAA5097853.1"/>
    </source>
</evidence>
<evidence type="ECO:0000313" key="2">
    <source>
        <dbReference type="Proteomes" id="UP001501525"/>
    </source>
</evidence>
<proteinExistence type="predicted"/>